<keyword evidence="2" id="KW-1185">Reference proteome</keyword>
<dbReference type="Proteomes" id="UP000775213">
    <property type="component" value="Unassembled WGS sequence"/>
</dbReference>
<protein>
    <submittedName>
        <fullName evidence="1">Uncharacterized protein</fullName>
    </submittedName>
</protein>
<accession>A0AAV7HA59</accession>
<dbReference type="AlphaFoldDB" id="A0AAV7HA59"/>
<sequence length="73" mass="8879">MYRKVLVLAKPDDQTWALNPQLLSYHTNWLEVFEDVYYHKEEQQFYSITHFSMVLAFDLNGQNIEMRPVHNKF</sequence>
<proteinExistence type="predicted"/>
<comment type="caution">
    <text evidence="1">The sequence shown here is derived from an EMBL/GenBank/DDBJ whole genome shotgun (WGS) entry which is preliminary data.</text>
</comment>
<reference evidence="1 2" key="1">
    <citation type="journal article" date="2021" name="Hortic Res">
        <title>Chromosome-scale assembly of the Dendrobium chrysotoxum genome enhances the understanding of orchid evolution.</title>
        <authorList>
            <person name="Zhang Y."/>
            <person name="Zhang G.Q."/>
            <person name="Zhang D."/>
            <person name="Liu X.D."/>
            <person name="Xu X.Y."/>
            <person name="Sun W.H."/>
            <person name="Yu X."/>
            <person name="Zhu X."/>
            <person name="Wang Z.W."/>
            <person name="Zhao X."/>
            <person name="Zhong W.Y."/>
            <person name="Chen H."/>
            <person name="Yin W.L."/>
            <person name="Huang T."/>
            <person name="Niu S.C."/>
            <person name="Liu Z.J."/>
        </authorList>
    </citation>
    <scope>NUCLEOTIDE SEQUENCE [LARGE SCALE GENOMIC DNA]</scope>
    <source>
        <strain evidence="1">Lindl</strain>
    </source>
</reference>
<organism evidence="1 2">
    <name type="scientific">Dendrobium chrysotoxum</name>
    <name type="common">Orchid</name>
    <dbReference type="NCBI Taxonomy" id="161865"/>
    <lineage>
        <taxon>Eukaryota</taxon>
        <taxon>Viridiplantae</taxon>
        <taxon>Streptophyta</taxon>
        <taxon>Embryophyta</taxon>
        <taxon>Tracheophyta</taxon>
        <taxon>Spermatophyta</taxon>
        <taxon>Magnoliopsida</taxon>
        <taxon>Liliopsida</taxon>
        <taxon>Asparagales</taxon>
        <taxon>Orchidaceae</taxon>
        <taxon>Epidendroideae</taxon>
        <taxon>Malaxideae</taxon>
        <taxon>Dendrobiinae</taxon>
        <taxon>Dendrobium</taxon>
    </lineage>
</organism>
<name>A0AAV7HA59_DENCH</name>
<evidence type="ECO:0000313" key="1">
    <source>
        <dbReference type="EMBL" id="KAH0465009.1"/>
    </source>
</evidence>
<gene>
    <name evidence="1" type="ORF">IEQ34_005112</name>
</gene>
<evidence type="ECO:0000313" key="2">
    <source>
        <dbReference type="Proteomes" id="UP000775213"/>
    </source>
</evidence>
<dbReference type="EMBL" id="JAGFBR010000006">
    <property type="protein sequence ID" value="KAH0465009.1"/>
    <property type="molecule type" value="Genomic_DNA"/>
</dbReference>